<dbReference type="InterPro" id="IPR004045">
    <property type="entry name" value="Glutathione_S-Trfase_N"/>
</dbReference>
<dbReference type="EMBL" id="JBFTWV010000175">
    <property type="protein sequence ID" value="KAL2784548.1"/>
    <property type="molecule type" value="Genomic_DNA"/>
</dbReference>
<dbReference type="InterPro" id="IPR036249">
    <property type="entry name" value="Thioredoxin-like_sf"/>
</dbReference>
<feature type="domain" description="GST N-terminal" evidence="1">
    <location>
        <begin position="4"/>
        <end position="96"/>
    </location>
</feature>
<sequence>MAPATATLYHNTYSICSIMVRQTVAIRGQAKNADSEITITEQAVDIFNEEQFSEHFLCEINPLGQVPVLVSNALAKPIADSLEITHFLAERYPSLIPSSHKEQITALLKDLHALNYFSLSFPGREHVAEGFKQSVFKRLAHDDISPRYRDALTFKLGVLERDKVGGLKPGVPEIMSKQARALMERFEQLITWPPAQGEEAESWLFGLPHPTALDYHLAVFIARMLDVERDDVIPEKVRKYGARVTQTTEWKAVMQGRKTMVKK</sequence>
<dbReference type="PANTHER" id="PTHR42673">
    <property type="entry name" value="MALEYLACETOACETATE ISOMERASE"/>
    <property type="match status" value="1"/>
</dbReference>
<dbReference type="PANTHER" id="PTHR42673:SF4">
    <property type="entry name" value="MALEYLACETOACETATE ISOMERASE"/>
    <property type="match status" value="1"/>
</dbReference>
<keyword evidence="3" id="KW-1185">Reference proteome</keyword>
<dbReference type="Proteomes" id="UP001610563">
    <property type="component" value="Unassembled WGS sequence"/>
</dbReference>
<comment type="caution">
    <text evidence="2">The sequence shown here is derived from an EMBL/GenBank/DDBJ whole genome shotgun (WGS) entry which is preliminary data.</text>
</comment>
<organism evidence="2 3">
    <name type="scientific">Aspergillus keveii</name>
    <dbReference type="NCBI Taxonomy" id="714993"/>
    <lineage>
        <taxon>Eukaryota</taxon>
        <taxon>Fungi</taxon>
        <taxon>Dikarya</taxon>
        <taxon>Ascomycota</taxon>
        <taxon>Pezizomycotina</taxon>
        <taxon>Eurotiomycetes</taxon>
        <taxon>Eurotiomycetidae</taxon>
        <taxon>Eurotiales</taxon>
        <taxon>Aspergillaceae</taxon>
        <taxon>Aspergillus</taxon>
        <taxon>Aspergillus subgen. Nidulantes</taxon>
    </lineage>
</organism>
<reference evidence="2 3" key="1">
    <citation type="submission" date="2024-07" db="EMBL/GenBank/DDBJ databases">
        <title>Section-level genome sequencing and comparative genomics of Aspergillus sections Usti and Cavernicolus.</title>
        <authorList>
            <consortium name="Lawrence Berkeley National Laboratory"/>
            <person name="Nybo J.L."/>
            <person name="Vesth T.C."/>
            <person name="Theobald S."/>
            <person name="Frisvad J.C."/>
            <person name="Larsen T.O."/>
            <person name="Kjaerboelling I."/>
            <person name="Rothschild-Mancinelli K."/>
            <person name="Lyhne E.K."/>
            <person name="Kogle M.E."/>
            <person name="Barry K."/>
            <person name="Clum A."/>
            <person name="Na H."/>
            <person name="Ledsgaard L."/>
            <person name="Lin J."/>
            <person name="Lipzen A."/>
            <person name="Kuo A."/>
            <person name="Riley R."/>
            <person name="Mondo S."/>
            <person name="Labutti K."/>
            <person name="Haridas S."/>
            <person name="Pangalinan J."/>
            <person name="Salamov A.A."/>
            <person name="Simmons B.A."/>
            <person name="Magnuson J.K."/>
            <person name="Chen J."/>
            <person name="Drula E."/>
            <person name="Henrissat B."/>
            <person name="Wiebenga A."/>
            <person name="Lubbers R.J."/>
            <person name="Gomes A.C."/>
            <person name="Makela M.R."/>
            <person name="Stajich J."/>
            <person name="Grigoriev I.V."/>
            <person name="Mortensen U.H."/>
            <person name="De Vries R.P."/>
            <person name="Baker S.E."/>
            <person name="Andersen M.R."/>
        </authorList>
    </citation>
    <scope>NUCLEOTIDE SEQUENCE [LARGE SCALE GENOMIC DNA]</scope>
    <source>
        <strain evidence="2 3">CBS 209.92</strain>
    </source>
</reference>
<protein>
    <recommendedName>
        <fullName evidence="1">GST N-terminal domain-containing protein</fullName>
    </recommendedName>
</protein>
<evidence type="ECO:0000313" key="2">
    <source>
        <dbReference type="EMBL" id="KAL2784548.1"/>
    </source>
</evidence>
<proteinExistence type="predicted"/>
<dbReference type="PROSITE" id="PS50404">
    <property type="entry name" value="GST_NTER"/>
    <property type="match status" value="1"/>
</dbReference>
<dbReference type="Gene3D" id="3.40.30.10">
    <property type="entry name" value="Glutaredoxin"/>
    <property type="match status" value="1"/>
</dbReference>
<gene>
    <name evidence="2" type="ORF">BJX66DRAFT_343907</name>
</gene>
<dbReference type="SUPFAM" id="SSF52833">
    <property type="entry name" value="Thioredoxin-like"/>
    <property type="match status" value="1"/>
</dbReference>
<evidence type="ECO:0000313" key="3">
    <source>
        <dbReference type="Proteomes" id="UP001610563"/>
    </source>
</evidence>
<evidence type="ECO:0000259" key="1">
    <source>
        <dbReference type="PROSITE" id="PS50404"/>
    </source>
</evidence>
<name>A0ABR4FMU8_9EURO</name>
<accession>A0ABR4FMU8</accession>